<feature type="transmembrane region" description="Helical" evidence="7">
    <location>
        <begin position="226"/>
        <end position="245"/>
    </location>
</feature>
<accession>A0AAE3ALY7</accession>
<dbReference type="EMBL" id="JAJEPU010000010">
    <property type="protein sequence ID" value="MCC2164218.1"/>
    <property type="molecule type" value="Genomic_DNA"/>
</dbReference>
<feature type="transmembrane region" description="Helical" evidence="7">
    <location>
        <begin position="20"/>
        <end position="41"/>
    </location>
</feature>
<feature type="transmembrane region" description="Helical" evidence="7">
    <location>
        <begin position="47"/>
        <end position="68"/>
    </location>
</feature>
<dbReference type="GO" id="GO:0022857">
    <property type="term" value="F:transmembrane transporter activity"/>
    <property type="evidence" value="ECO:0007669"/>
    <property type="project" value="InterPro"/>
</dbReference>
<dbReference type="SUPFAM" id="SSF103473">
    <property type="entry name" value="MFS general substrate transporter"/>
    <property type="match status" value="1"/>
</dbReference>
<evidence type="ECO:0000313" key="10">
    <source>
        <dbReference type="Proteomes" id="UP001198962"/>
    </source>
</evidence>
<evidence type="ECO:0000256" key="2">
    <source>
        <dbReference type="ARBA" id="ARBA00008335"/>
    </source>
</evidence>
<keyword evidence="3" id="KW-0813">Transport</keyword>
<feature type="domain" description="Major facilitator superfamily (MFS) profile" evidence="8">
    <location>
        <begin position="14"/>
        <end position="411"/>
    </location>
</feature>
<dbReference type="PANTHER" id="PTHR23514">
    <property type="entry name" value="BYPASS OF STOP CODON PROTEIN 6"/>
    <property type="match status" value="1"/>
</dbReference>
<evidence type="ECO:0000256" key="1">
    <source>
        <dbReference type="ARBA" id="ARBA00004651"/>
    </source>
</evidence>
<dbReference type="InterPro" id="IPR036259">
    <property type="entry name" value="MFS_trans_sf"/>
</dbReference>
<protein>
    <submittedName>
        <fullName evidence="9">MFS transporter</fullName>
    </submittedName>
</protein>
<evidence type="ECO:0000256" key="3">
    <source>
        <dbReference type="ARBA" id="ARBA00022448"/>
    </source>
</evidence>
<keyword evidence="10" id="KW-1185">Reference proteome</keyword>
<dbReference type="GO" id="GO:0005886">
    <property type="term" value="C:plasma membrane"/>
    <property type="evidence" value="ECO:0007669"/>
    <property type="project" value="UniProtKB-SubCell"/>
</dbReference>
<feature type="transmembrane region" description="Helical" evidence="7">
    <location>
        <begin position="382"/>
        <end position="401"/>
    </location>
</feature>
<proteinExistence type="inferred from homology"/>
<feature type="transmembrane region" description="Helical" evidence="7">
    <location>
        <begin position="353"/>
        <end position="376"/>
    </location>
</feature>
<feature type="transmembrane region" description="Helical" evidence="7">
    <location>
        <begin position="298"/>
        <end position="315"/>
    </location>
</feature>
<feature type="transmembrane region" description="Helical" evidence="7">
    <location>
        <begin position="137"/>
        <end position="161"/>
    </location>
</feature>
<dbReference type="AlphaFoldDB" id="A0AAE3ALY7"/>
<feature type="transmembrane region" description="Helical" evidence="7">
    <location>
        <begin position="321"/>
        <end position="341"/>
    </location>
</feature>
<dbReference type="InterPro" id="IPR051788">
    <property type="entry name" value="MFS_Transporter"/>
</dbReference>
<feature type="transmembrane region" description="Helical" evidence="7">
    <location>
        <begin position="265"/>
        <end position="286"/>
    </location>
</feature>
<dbReference type="InterPro" id="IPR020846">
    <property type="entry name" value="MFS_dom"/>
</dbReference>
<evidence type="ECO:0000313" key="9">
    <source>
        <dbReference type="EMBL" id="MCC2164218.1"/>
    </source>
</evidence>
<gene>
    <name evidence="9" type="ORF">LKD32_04840</name>
</gene>
<dbReference type="Proteomes" id="UP001198962">
    <property type="component" value="Unassembled WGS sequence"/>
</dbReference>
<name>A0AAE3ALY7_9FIRM</name>
<feature type="transmembrane region" description="Helical" evidence="7">
    <location>
        <begin position="167"/>
        <end position="186"/>
    </location>
</feature>
<dbReference type="Pfam" id="PF07690">
    <property type="entry name" value="MFS_1"/>
    <property type="match status" value="1"/>
</dbReference>
<comment type="similarity">
    <text evidence="2">Belongs to the major facilitator superfamily.</text>
</comment>
<sequence length="412" mass="44378">MNSSVSKTKLALSVFRRCCYGYFVSGMVILSFGAIMPSLIAESSMNFATAGGLLSFMAIGNFLASFVFPAMTARFGLRVSISFWSFTIPITLFLFSLLPPLPAMYALIFCIGLARGSVTIINNLAVNQVIEEPARYLNLLHCSFAIGAFASPFLTACLLRLGFGWRTILYLLILLSASAGICYFSMDYSLVSSEKKSNTKQSSRVASSKTTSATSPTSKNSGNLDFLKNSDFLCIAFVLFFYLGIENSINGWFVTYLQNTGIMSTTFATNMVSVTWLMIMAGRLMTAKISATVGRSRMIVIQTIGSTVFFFLLTHATTLPIVTLALGGLGFFLAGIYPTCIAEGGQYIVGSTLGMSVLTAVSALGGILTPALIGWIADRSGMTGAIGTLSVNVLLMILLGLRNYFRSIRKHA</sequence>
<comment type="caution">
    <text evidence="9">The sequence shown here is derived from an EMBL/GenBank/DDBJ whole genome shotgun (WGS) entry which is preliminary data.</text>
</comment>
<keyword evidence="4 7" id="KW-0812">Transmembrane</keyword>
<evidence type="ECO:0000256" key="4">
    <source>
        <dbReference type="ARBA" id="ARBA00022692"/>
    </source>
</evidence>
<reference evidence="9" key="1">
    <citation type="submission" date="2021-10" db="EMBL/GenBank/DDBJ databases">
        <title>Anaerobic single-cell dispensing facilitates the cultivation of human gut bacteria.</title>
        <authorList>
            <person name="Afrizal A."/>
        </authorList>
    </citation>
    <scope>NUCLEOTIDE SEQUENCE</scope>
    <source>
        <strain evidence="9">CLA-AA-H274</strain>
    </source>
</reference>
<dbReference type="RefSeq" id="WP_308450913.1">
    <property type="nucleotide sequence ID" value="NZ_JAJEPU010000010.1"/>
</dbReference>
<feature type="transmembrane region" description="Helical" evidence="7">
    <location>
        <begin position="75"/>
        <end position="98"/>
    </location>
</feature>
<evidence type="ECO:0000256" key="5">
    <source>
        <dbReference type="ARBA" id="ARBA00022989"/>
    </source>
</evidence>
<dbReference type="PANTHER" id="PTHR23514:SF3">
    <property type="entry name" value="BYPASS OF STOP CODON PROTEIN 6"/>
    <property type="match status" value="1"/>
</dbReference>
<evidence type="ECO:0000256" key="6">
    <source>
        <dbReference type="ARBA" id="ARBA00023136"/>
    </source>
</evidence>
<evidence type="ECO:0000256" key="7">
    <source>
        <dbReference type="SAM" id="Phobius"/>
    </source>
</evidence>
<evidence type="ECO:0000259" key="8">
    <source>
        <dbReference type="PROSITE" id="PS50850"/>
    </source>
</evidence>
<dbReference type="InterPro" id="IPR011701">
    <property type="entry name" value="MFS"/>
</dbReference>
<feature type="transmembrane region" description="Helical" evidence="7">
    <location>
        <begin position="104"/>
        <end position="125"/>
    </location>
</feature>
<keyword evidence="5 7" id="KW-1133">Transmembrane helix</keyword>
<dbReference type="PROSITE" id="PS50850">
    <property type="entry name" value="MFS"/>
    <property type="match status" value="1"/>
</dbReference>
<comment type="subcellular location">
    <subcellularLocation>
        <location evidence="1">Cell membrane</location>
        <topology evidence="1">Multi-pass membrane protein</topology>
    </subcellularLocation>
</comment>
<keyword evidence="6 7" id="KW-0472">Membrane</keyword>
<dbReference type="Gene3D" id="1.20.1250.20">
    <property type="entry name" value="MFS general substrate transporter like domains"/>
    <property type="match status" value="2"/>
</dbReference>
<organism evidence="9 10">
    <name type="scientific">Brotaphodocola catenula</name>
    <dbReference type="NCBI Taxonomy" id="2885361"/>
    <lineage>
        <taxon>Bacteria</taxon>
        <taxon>Bacillati</taxon>
        <taxon>Bacillota</taxon>
        <taxon>Clostridia</taxon>
        <taxon>Lachnospirales</taxon>
        <taxon>Lachnospiraceae</taxon>
        <taxon>Brotaphodocola</taxon>
    </lineage>
</organism>